<accession>A0A4Z2FC85</accession>
<keyword evidence="3" id="KW-1185">Reference proteome</keyword>
<protein>
    <submittedName>
        <fullName evidence="2">Uncharacterized protein</fullName>
    </submittedName>
</protein>
<evidence type="ECO:0000256" key="1">
    <source>
        <dbReference type="SAM" id="MobiDB-lite"/>
    </source>
</evidence>
<name>A0A4Z2FC85_9TELE</name>
<comment type="caution">
    <text evidence="2">The sequence shown here is derived from an EMBL/GenBank/DDBJ whole genome shotgun (WGS) entry which is preliminary data.</text>
</comment>
<sequence length="108" mass="11593">MPDGGRCWMTSTQPHGDSEHSPPEASGDFQNSSPRGPEIRGSELSVTRSGRARHLLDPLRAVRLRASPGARLAPRFQGQLVSDLVTRITTITSFSAAPINKLSDAAET</sequence>
<dbReference type="Proteomes" id="UP000314294">
    <property type="component" value="Unassembled WGS sequence"/>
</dbReference>
<feature type="region of interest" description="Disordered" evidence="1">
    <location>
        <begin position="1"/>
        <end position="51"/>
    </location>
</feature>
<dbReference type="AlphaFoldDB" id="A0A4Z2FC85"/>
<proteinExistence type="predicted"/>
<gene>
    <name evidence="2" type="ORF">EYF80_051045</name>
</gene>
<reference evidence="2 3" key="1">
    <citation type="submission" date="2019-03" db="EMBL/GenBank/DDBJ databases">
        <title>First draft genome of Liparis tanakae, snailfish: a comprehensive survey of snailfish specific genes.</title>
        <authorList>
            <person name="Kim W."/>
            <person name="Song I."/>
            <person name="Jeong J.-H."/>
            <person name="Kim D."/>
            <person name="Kim S."/>
            <person name="Ryu S."/>
            <person name="Song J.Y."/>
            <person name="Lee S.K."/>
        </authorList>
    </citation>
    <scope>NUCLEOTIDE SEQUENCE [LARGE SCALE GENOMIC DNA]</scope>
    <source>
        <tissue evidence="2">Muscle</tissue>
    </source>
</reference>
<dbReference type="EMBL" id="SRLO01001338">
    <property type="protein sequence ID" value="TNN38788.1"/>
    <property type="molecule type" value="Genomic_DNA"/>
</dbReference>
<evidence type="ECO:0000313" key="2">
    <source>
        <dbReference type="EMBL" id="TNN38788.1"/>
    </source>
</evidence>
<organism evidence="2 3">
    <name type="scientific">Liparis tanakae</name>
    <name type="common">Tanaka's snailfish</name>
    <dbReference type="NCBI Taxonomy" id="230148"/>
    <lineage>
        <taxon>Eukaryota</taxon>
        <taxon>Metazoa</taxon>
        <taxon>Chordata</taxon>
        <taxon>Craniata</taxon>
        <taxon>Vertebrata</taxon>
        <taxon>Euteleostomi</taxon>
        <taxon>Actinopterygii</taxon>
        <taxon>Neopterygii</taxon>
        <taxon>Teleostei</taxon>
        <taxon>Neoteleostei</taxon>
        <taxon>Acanthomorphata</taxon>
        <taxon>Eupercaria</taxon>
        <taxon>Perciformes</taxon>
        <taxon>Cottioidei</taxon>
        <taxon>Cottales</taxon>
        <taxon>Liparidae</taxon>
        <taxon>Liparis</taxon>
    </lineage>
</organism>
<evidence type="ECO:0000313" key="3">
    <source>
        <dbReference type="Proteomes" id="UP000314294"/>
    </source>
</evidence>